<feature type="transmembrane region" description="Helical" evidence="3">
    <location>
        <begin position="385"/>
        <end position="405"/>
    </location>
</feature>
<evidence type="ECO:0000256" key="1">
    <source>
        <dbReference type="ARBA" id="ARBA00012528"/>
    </source>
</evidence>
<dbReference type="SUPFAM" id="SSF48452">
    <property type="entry name" value="TPR-like"/>
    <property type="match status" value="1"/>
</dbReference>
<keyword evidence="3" id="KW-0812">Transmembrane</keyword>
<dbReference type="GO" id="GO:0052621">
    <property type="term" value="F:diguanylate cyclase activity"/>
    <property type="evidence" value="ECO:0007669"/>
    <property type="project" value="UniProtKB-EC"/>
</dbReference>
<dbReference type="PANTHER" id="PTHR45138">
    <property type="entry name" value="REGULATORY COMPONENTS OF SENSORY TRANSDUCTION SYSTEM"/>
    <property type="match status" value="1"/>
</dbReference>
<evidence type="ECO:0000256" key="2">
    <source>
        <dbReference type="PROSITE-ProRule" id="PRU00339"/>
    </source>
</evidence>
<keyword evidence="3" id="KW-0472">Membrane</keyword>
<keyword evidence="4" id="KW-0732">Signal</keyword>
<dbReference type="GO" id="GO:0005886">
    <property type="term" value="C:plasma membrane"/>
    <property type="evidence" value="ECO:0007669"/>
    <property type="project" value="TreeGrafter"/>
</dbReference>
<dbReference type="SUPFAM" id="SSF55073">
    <property type="entry name" value="Nucleotide cyclase"/>
    <property type="match status" value="1"/>
</dbReference>
<organism evidence="6 7">
    <name type="scientific">Xanthomonas hyacinthi</name>
    <dbReference type="NCBI Taxonomy" id="56455"/>
    <lineage>
        <taxon>Bacteria</taxon>
        <taxon>Pseudomonadati</taxon>
        <taxon>Pseudomonadota</taxon>
        <taxon>Gammaproteobacteria</taxon>
        <taxon>Lysobacterales</taxon>
        <taxon>Lysobacteraceae</taxon>
        <taxon>Xanthomonas</taxon>
    </lineage>
</organism>
<dbReference type="NCBIfam" id="TIGR00254">
    <property type="entry name" value="GGDEF"/>
    <property type="match status" value="1"/>
</dbReference>
<dbReference type="InterPro" id="IPR029787">
    <property type="entry name" value="Nucleotide_cyclase"/>
</dbReference>
<dbReference type="OrthoDB" id="9803824at2"/>
<dbReference type="Pfam" id="PF13424">
    <property type="entry name" value="TPR_12"/>
    <property type="match status" value="1"/>
</dbReference>
<dbReference type="PROSITE" id="PS50005">
    <property type="entry name" value="TPR"/>
    <property type="match status" value="1"/>
</dbReference>
<dbReference type="InterPro" id="IPR011990">
    <property type="entry name" value="TPR-like_helical_dom_sf"/>
</dbReference>
<dbReference type="Pfam" id="PF00990">
    <property type="entry name" value="GGDEF"/>
    <property type="match status" value="1"/>
</dbReference>
<evidence type="ECO:0000256" key="4">
    <source>
        <dbReference type="SAM" id="SignalP"/>
    </source>
</evidence>
<reference evidence="7" key="1">
    <citation type="submission" date="2016-08" db="EMBL/GenBank/DDBJ databases">
        <authorList>
            <person name="Merda D."/>
            <person name="Briand M."/>
            <person name="Taghouti G."/>
            <person name="Carrere S."/>
            <person name="Gouzy J."/>
            <person name="Portier P."/>
            <person name="Jacques M.-A."/>
            <person name="Fischer-Le Saux M."/>
        </authorList>
    </citation>
    <scope>NUCLEOTIDE SEQUENCE [LARGE SCALE GENOMIC DNA]</scope>
    <source>
        <strain evidence="7">CFBP1156</strain>
    </source>
</reference>
<dbReference type="EC" id="2.7.7.65" evidence="1"/>
<feature type="chain" id="PRO_5015686044" description="diguanylate cyclase" evidence="4">
    <location>
        <begin position="29"/>
        <end position="636"/>
    </location>
</feature>
<dbReference type="SMART" id="SM00028">
    <property type="entry name" value="TPR"/>
    <property type="match status" value="5"/>
</dbReference>
<name>A0A2S7EX76_9XANT</name>
<keyword evidence="3" id="KW-1133">Transmembrane helix</keyword>
<dbReference type="RefSeq" id="WP_053057286.1">
    <property type="nucleotide sequence ID" value="NZ_CP043476.1"/>
</dbReference>
<feature type="signal peptide" evidence="4">
    <location>
        <begin position="1"/>
        <end position="28"/>
    </location>
</feature>
<dbReference type="PANTHER" id="PTHR45138:SF24">
    <property type="entry name" value="DIGUANYLATE CYCLASE DGCC-RELATED"/>
    <property type="match status" value="1"/>
</dbReference>
<dbReference type="Gene3D" id="3.30.70.270">
    <property type="match status" value="1"/>
</dbReference>
<dbReference type="SMART" id="SM00267">
    <property type="entry name" value="GGDEF"/>
    <property type="match status" value="1"/>
</dbReference>
<gene>
    <name evidence="6" type="ORF">XhyaCFBP1156_10420</name>
</gene>
<dbReference type="CDD" id="cd01949">
    <property type="entry name" value="GGDEF"/>
    <property type="match status" value="1"/>
</dbReference>
<evidence type="ECO:0000313" key="6">
    <source>
        <dbReference type="EMBL" id="PPU97754.1"/>
    </source>
</evidence>
<dbReference type="InterPro" id="IPR043128">
    <property type="entry name" value="Rev_trsase/Diguanyl_cyclase"/>
</dbReference>
<feature type="repeat" description="TPR" evidence="2">
    <location>
        <begin position="154"/>
        <end position="187"/>
    </location>
</feature>
<evidence type="ECO:0000256" key="3">
    <source>
        <dbReference type="SAM" id="Phobius"/>
    </source>
</evidence>
<sequence length="636" mass="67463">MTSHRSLVFLGRTLLVAITGLSLGPAPAQTIGGDPYEAPIRRCRTELAQQPRASLGIASDLLTRSDLPLPVQVMATGCLATAQHVLGDGARASASVERLLTLLHEPTLPPALRAGERLQAAQLLQQMNQVPRAVKLLEQVQADALASGDIGAQISALMAIGLMRGALDDHEGALTYFRQAIALAERLQRPASPGDITLYYNYGYALLVLKRYEEADRALEHAARTATTLGGSEVLLNRIVSHRGDIQRASGHLERAEPLFRQALQWQQTHGDPQGAVVSLQRLARLRLDQKRSADALAYAEQAQALATRGNFMLEIRDGLDLLGEIHSALGDNVAAARDTRQAHAMDRAKARGETIAALAKLQADAARTLPPAAIDASMARADNAGTIAIGLALALTLGAMLVVLHRRRQRRALDLGQRDPLTGLLTRPEAERRMQALFAAAADTAGEADSRCALVLVDVDGFKALNARYGHAAGDRALLALASCLREGCDADDLVARWGSEEFLVVRADTSAAAAFALAAHLRGAVERLRVDAWQGETLALTVSVGVVPFPLFARSAARLQDSMALAERAVHTAGHAGGNAWAGLWGVAGAAAIAAQQVVQDPLQARAQGWVLLDGSDPLLWTHAGRAPAGARPA</sequence>
<keyword evidence="7" id="KW-1185">Reference proteome</keyword>
<feature type="domain" description="GGDEF" evidence="5">
    <location>
        <begin position="451"/>
        <end position="588"/>
    </location>
</feature>
<proteinExistence type="predicted"/>
<evidence type="ECO:0000259" key="5">
    <source>
        <dbReference type="PROSITE" id="PS50887"/>
    </source>
</evidence>
<dbReference type="GO" id="GO:0043709">
    <property type="term" value="P:cell adhesion involved in single-species biofilm formation"/>
    <property type="evidence" value="ECO:0007669"/>
    <property type="project" value="TreeGrafter"/>
</dbReference>
<dbReference type="EMBL" id="MDEG01000007">
    <property type="protein sequence ID" value="PPU97754.1"/>
    <property type="molecule type" value="Genomic_DNA"/>
</dbReference>
<evidence type="ECO:0000313" key="7">
    <source>
        <dbReference type="Proteomes" id="UP000238261"/>
    </source>
</evidence>
<comment type="caution">
    <text evidence="6">The sequence shown here is derived from an EMBL/GenBank/DDBJ whole genome shotgun (WGS) entry which is preliminary data.</text>
</comment>
<dbReference type="AlphaFoldDB" id="A0A2S7EX76"/>
<protein>
    <recommendedName>
        <fullName evidence="1">diguanylate cyclase</fullName>
        <ecNumber evidence="1">2.7.7.65</ecNumber>
    </recommendedName>
</protein>
<dbReference type="Gene3D" id="1.25.40.10">
    <property type="entry name" value="Tetratricopeptide repeat domain"/>
    <property type="match status" value="2"/>
</dbReference>
<keyword evidence="2" id="KW-0802">TPR repeat</keyword>
<dbReference type="InterPro" id="IPR050469">
    <property type="entry name" value="Diguanylate_Cyclase"/>
</dbReference>
<dbReference type="InterPro" id="IPR000160">
    <property type="entry name" value="GGDEF_dom"/>
</dbReference>
<dbReference type="PROSITE" id="PS50887">
    <property type="entry name" value="GGDEF"/>
    <property type="match status" value="1"/>
</dbReference>
<accession>A0A2S7EX76</accession>
<dbReference type="GO" id="GO:1902201">
    <property type="term" value="P:negative regulation of bacterial-type flagellum-dependent cell motility"/>
    <property type="evidence" value="ECO:0007669"/>
    <property type="project" value="TreeGrafter"/>
</dbReference>
<dbReference type="Proteomes" id="UP000238261">
    <property type="component" value="Unassembled WGS sequence"/>
</dbReference>
<dbReference type="InterPro" id="IPR019734">
    <property type="entry name" value="TPR_rpt"/>
</dbReference>